<dbReference type="RefSeq" id="WP_246335503.1">
    <property type="nucleotide sequence ID" value="NZ_BAAAOV010000005.1"/>
</dbReference>
<sequence>MTTDDRMPADRIPARRTPDRPEPGRIHDAALRADPSRVTAQLFVPGEEMGGSRSRAAEVVERVLLLDERDVERIAREIDGDFAAHDADLTTVLAHHADVIGSHLDDGSVLSVARRHVLGASFTAEFAVEGAALCNPSAVEHPDQSGLESGQVRLAVSVRAIGEGHISSIGFAEAIVGPGREWRFEERARPLVRATIAEGRWTLAHLRSAVEHGEGLDEIASALLSVLPSSFTSTDLEAAIVGLPHELTMRPENHRRLDGLRQLVSSAYEARFPADSALCQRILMPVSVEEHHGMEDARFVKVAGADGATEYRATYTAYDGHRIAPRLITSPDLREFTIHRFTGDAAHNKGMALFPRAVGGRQLALSRTGGESLSLAESPDGLDWWIVGPVHTPVHGWEVIQSGNCGSPIETPDGWLVLVHGVGPMRVYSLGALLLDLDDPAAVIASTATPLMSPGPEWHAGYVPNVIYSCGGTIVDGVLWVPIGIGDARIGVYSIEVDELLASMR</sequence>
<keyword evidence="5" id="KW-0378">Hydrolase</keyword>
<evidence type="ECO:0000313" key="6">
    <source>
        <dbReference type="Proteomes" id="UP000585905"/>
    </source>
</evidence>
<protein>
    <submittedName>
        <fullName evidence="5">Putative GH43/DUF377 family glycosyl hydrolase</fullName>
    </submittedName>
</protein>
<dbReference type="GO" id="GO:0016757">
    <property type="term" value="F:glycosyltransferase activity"/>
    <property type="evidence" value="ECO:0007669"/>
    <property type="project" value="UniProtKB-KW"/>
</dbReference>
<comment type="caution">
    <text evidence="5">The sequence shown here is derived from an EMBL/GenBank/DDBJ whole genome shotgun (WGS) entry which is preliminary data.</text>
</comment>
<dbReference type="InterPro" id="IPR007184">
    <property type="entry name" value="Mannoside_phosphorylase"/>
</dbReference>
<evidence type="ECO:0000256" key="3">
    <source>
        <dbReference type="ARBA" id="ARBA00024356"/>
    </source>
</evidence>
<evidence type="ECO:0000256" key="2">
    <source>
        <dbReference type="ARBA" id="ARBA00022679"/>
    </source>
</evidence>
<dbReference type="InterPro" id="IPR023296">
    <property type="entry name" value="Glyco_hydro_beta-prop_sf"/>
</dbReference>
<accession>A0A839E5S0</accession>
<feature type="region of interest" description="Disordered" evidence="4">
    <location>
        <begin position="1"/>
        <end position="25"/>
    </location>
</feature>
<evidence type="ECO:0000256" key="4">
    <source>
        <dbReference type="SAM" id="MobiDB-lite"/>
    </source>
</evidence>
<keyword evidence="6" id="KW-1185">Reference proteome</keyword>
<proteinExistence type="inferred from homology"/>
<dbReference type="GO" id="GO:0016787">
    <property type="term" value="F:hydrolase activity"/>
    <property type="evidence" value="ECO:0007669"/>
    <property type="project" value="UniProtKB-KW"/>
</dbReference>
<dbReference type="Pfam" id="PF04041">
    <property type="entry name" value="Glyco_hydro_130"/>
    <property type="match status" value="1"/>
</dbReference>
<reference evidence="5 6" key="1">
    <citation type="submission" date="2020-07" db="EMBL/GenBank/DDBJ databases">
        <title>Sequencing the genomes of 1000 actinobacteria strains.</title>
        <authorList>
            <person name="Klenk H.-P."/>
        </authorList>
    </citation>
    <scope>NUCLEOTIDE SEQUENCE [LARGE SCALE GENOMIC DNA]</scope>
    <source>
        <strain evidence="5 6">DSM 19663</strain>
    </source>
</reference>
<name>A0A839E5S0_9MICO</name>
<dbReference type="AlphaFoldDB" id="A0A839E5S0"/>
<dbReference type="Proteomes" id="UP000585905">
    <property type="component" value="Unassembled WGS sequence"/>
</dbReference>
<evidence type="ECO:0000256" key="1">
    <source>
        <dbReference type="ARBA" id="ARBA00022676"/>
    </source>
</evidence>
<keyword evidence="2" id="KW-0808">Transferase</keyword>
<dbReference type="PANTHER" id="PTHR34106:SF4">
    <property type="entry name" value="BLL5143 PROTEIN"/>
    <property type="match status" value="1"/>
</dbReference>
<evidence type="ECO:0000313" key="5">
    <source>
        <dbReference type="EMBL" id="MBA8847731.1"/>
    </source>
</evidence>
<dbReference type="Gene3D" id="2.115.10.20">
    <property type="entry name" value="Glycosyl hydrolase domain, family 43"/>
    <property type="match status" value="1"/>
</dbReference>
<gene>
    <name evidence="5" type="ORF">FHX53_001316</name>
</gene>
<organism evidence="5 6">
    <name type="scientific">Microcella alkalica</name>
    <dbReference type="NCBI Taxonomy" id="355930"/>
    <lineage>
        <taxon>Bacteria</taxon>
        <taxon>Bacillati</taxon>
        <taxon>Actinomycetota</taxon>
        <taxon>Actinomycetes</taxon>
        <taxon>Micrococcales</taxon>
        <taxon>Microbacteriaceae</taxon>
        <taxon>Microcella</taxon>
    </lineage>
</organism>
<dbReference type="EMBL" id="JACGWX010000002">
    <property type="protein sequence ID" value="MBA8847731.1"/>
    <property type="molecule type" value="Genomic_DNA"/>
</dbReference>
<keyword evidence="1" id="KW-0328">Glycosyltransferase</keyword>
<dbReference type="SUPFAM" id="SSF75005">
    <property type="entry name" value="Arabinanase/levansucrase/invertase"/>
    <property type="match status" value="1"/>
</dbReference>
<dbReference type="PANTHER" id="PTHR34106">
    <property type="entry name" value="GLYCOSIDASE"/>
    <property type="match status" value="1"/>
</dbReference>
<comment type="similarity">
    <text evidence="3">Belongs to the glycosyl hydrolase 130 family.</text>
</comment>